<evidence type="ECO:0000313" key="2">
    <source>
        <dbReference type="WBParaSite" id="PS1159_v2.g12830.t1"/>
    </source>
</evidence>
<reference evidence="2" key="1">
    <citation type="submission" date="2022-11" db="UniProtKB">
        <authorList>
            <consortium name="WormBaseParasite"/>
        </authorList>
    </citation>
    <scope>IDENTIFICATION</scope>
</reference>
<evidence type="ECO:0000313" key="1">
    <source>
        <dbReference type="Proteomes" id="UP000887580"/>
    </source>
</evidence>
<proteinExistence type="predicted"/>
<dbReference type="WBParaSite" id="PS1159_v2.g12830.t1">
    <property type="protein sequence ID" value="PS1159_v2.g12830.t1"/>
    <property type="gene ID" value="PS1159_v2.g12830"/>
</dbReference>
<accession>A0AC35F1H7</accession>
<name>A0AC35F1H7_9BILA</name>
<protein>
    <submittedName>
        <fullName evidence="2">MACPF domain-containing protein</fullName>
    </submittedName>
</protein>
<organism evidence="1 2">
    <name type="scientific">Panagrolaimus sp. PS1159</name>
    <dbReference type="NCBI Taxonomy" id="55785"/>
    <lineage>
        <taxon>Eukaryota</taxon>
        <taxon>Metazoa</taxon>
        <taxon>Ecdysozoa</taxon>
        <taxon>Nematoda</taxon>
        <taxon>Chromadorea</taxon>
        <taxon>Rhabditida</taxon>
        <taxon>Tylenchina</taxon>
        <taxon>Panagrolaimomorpha</taxon>
        <taxon>Panagrolaimoidea</taxon>
        <taxon>Panagrolaimidae</taxon>
        <taxon>Panagrolaimus</taxon>
    </lineage>
</organism>
<dbReference type="Proteomes" id="UP000887580">
    <property type="component" value="Unplaced"/>
</dbReference>
<sequence>MVKENFLIFLFSFCFSLPLTNCYEPLTRLEASALNPAIYPQLIDNLNAKLAVAAEKEDKSSEEEKPTGELSAKNKCLHRLHFKMENGITTALSGLVGVGWDDLTNKITLPIFPTKYLKCKTTPDGHFLLPDNVLAIPIQEVIIDRTAKSYKSYNDIEKESIKASRDEGFVKYVGGGSYASGNQEIKKIFSNGQTSITPNERLDPIFQDKIEEIIKSYQNYLPYLALYQAECLIRDYGTHVVNKVLTGAMIRYRIFVKKDEKHTHMADVKTSQSEHSVNILGIFGTDGKDETKEQKEKSI</sequence>